<gene>
    <name evidence="1" type="ORF">FC98_GL000619</name>
</gene>
<evidence type="ECO:0000313" key="2">
    <source>
        <dbReference type="Proteomes" id="UP000051439"/>
    </source>
</evidence>
<dbReference type="PATRIC" id="fig|1423766.4.peg.639"/>
<sequence length="120" mass="13953">MKTRIELEVTLVASNSDTIYHVLSYIKAHPNQVTIAPGEYDNAIVMYLNDTVKLGNPEIYFPSHKLMVNRMAPEFISMNNELLDYFHDKTKVKDSSYHELWVTTSHLAKRNKYLVDLSFE</sequence>
<dbReference type="AlphaFoldDB" id="A0A0R1NPA9"/>
<accession>A0A0R1NPA9</accession>
<protein>
    <submittedName>
        <fullName evidence="1">Uncharacterized protein</fullName>
    </submittedName>
</protein>
<evidence type="ECO:0000313" key="1">
    <source>
        <dbReference type="EMBL" id="KRL21593.1"/>
    </source>
</evidence>
<comment type="caution">
    <text evidence="1">The sequence shown here is derived from an EMBL/GenBank/DDBJ whole genome shotgun (WGS) entry which is preliminary data.</text>
</comment>
<keyword evidence="2" id="KW-1185">Reference proteome</keyword>
<name>A0A0R1NPA9_9LACO</name>
<organism evidence="1 2">
    <name type="scientific">Lentilactobacillus kisonensis DSM 19906 = JCM 15041</name>
    <dbReference type="NCBI Taxonomy" id="1423766"/>
    <lineage>
        <taxon>Bacteria</taxon>
        <taxon>Bacillati</taxon>
        <taxon>Bacillota</taxon>
        <taxon>Bacilli</taxon>
        <taxon>Lactobacillales</taxon>
        <taxon>Lactobacillaceae</taxon>
        <taxon>Lentilactobacillus</taxon>
    </lineage>
</organism>
<dbReference type="Proteomes" id="UP000051439">
    <property type="component" value="Unassembled WGS sequence"/>
</dbReference>
<proteinExistence type="predicted"/>
<dbReference type="EMBL" id="AZEB01000013">
    <property type="protein sequence ID" value="KRL21593.1"/>
    <property type="molecule type" value="Genomic_DNA"/>
</dbReference>
<reference evidence="1 2" key="1">
    <citation type="journal article" date="2015" name="Genome Announc.">
        <title>Expanding the biotechnology potential of lactobacilli through comparative genomics of 213 strains and associated genera.</title>
        <authorList>
            <person name="Sun Z."/>
            <person name="Harris H.M."/>
            <person name="McCann A."/>
            <person name="Guo C."/>
            <person name="Argimon S."/>
            <person name="Zhang W."/>
            <person name="Yang X."/>
            <person name="Jeffery I.B."/>
            <person name="Cooney J.C."/>
            <person name="Kagawa T.F."/>
            <person name="Liu W."/>
            <person name="Song Y."/>
            <person name="Salvetti E."/>
            <person name="Wrobel A."/>
            <person name="Rasinkangas P."/>
            <person name="Parkhill J."/>
            <person name="Rea M.C."/>
            <person name="O'Sullivan O."/>
            <person name="Ritari J."/>
            <person name="Douillard F.P."/>
            <person name="Paul Ross R."/>
            <person name="Yang R."/>
            <person name="Briner A.E."/>
            <person name="Felis G.E."/>
            <person name="de Vos W.M."/>
            <person name="Barrangou R."/>
            <person name="Klaenhammer T.R."/>
            <person name="Caufield P.W."/>
            <person name="Cui Y."/>
            <person name="Zhang H."/>
            <person name="O'Toole P.W."/>
        </authorList>
    </citation>
    <scope>NUCLEOTIDE SEQUENCE [LARGE SCALE GENOMIC DNA]</scope>
    <source>
        <strain evidence="1 2">DSM 19906</strain>
    </source>
</reference>